<evidence type="ECO:0000313" key="1">
    <source>
        <dbReference type="EMBL" id="UQC89894.1"/>
    </source>
</evidence>
<dbReference type="AlphaFoldDB" id="A0A9Q8T5X6"/>
<protein>
    <submittedName>
        <fullName evidence="1">Uncharacterized protein</fullName>
    </submittedName>
</protein>
<evidence type="ECO:0000313" key="2">
    <source>
        <dbReference type="Proteomes" id="UP000830671"/>
    </source>
</evidence>
<proteinExistence type="predicted"/>
<dbReference type="GeneID" id="73349359"/>
<dbReference type="EMBL" id="CP019480">
    <property type="protein sequence ID" value="UQC89894.1"/>
    <property type="molecule type" value="Genomic_DNA"/>
</dbReference>
<organism evidence="1 2">
    <name type="scientific">Colletotrichum lupini</name>
    <dbReference type="NCBI Taxonomy" id="145971"/>
    <lineage>
        <taxon>Eukaryota</taxon>
        <taxon>Fungi</taxon>
        <taxon>Dikarya</taxon>
        <taxon>Ascomycota</taxon>
        <taxon>Pezizomycotina</taxon>
        <taxon>Sordariomycetes</taxon>
        <taxon>Hypocreomycetidae</taxon>
        <taxon>Glomerellales</taxon>
        <taxon>Glomerellaceae</taxon>
        <taxon>Colletotrichum</taxon>
        <taxon>Colletotrichum acutatum species complex</taxon>
    </lineage>
</organism>
<name>A0A9Q8T5X6_9PEZI</name>
<dbReference type="Proteomes" id="UP000830671">
    <property type="component" value="Chromosome 8"/>
</dbReference>
<gene>
    <name evidence="1" type="ORF">CLUP02_15425</name>
</gene>
<sequence length="90" mass="10560">MKHHKRKCRYNDILLVGFAELAPNHPSSNTSFLLKCGRSPVYQLRIGEAPPQLPRRGYTFMRYVSYAYERREPTTKQTSLFWLRPTTEGV</sequence>
<dbReference type="RefSeq" id="XP_049151495.1">
    <property type="nucleotide sequence ID" value="XM_049294349.1"/>
</dbReference>
<keyword evidence="2" id="KW-1185">Reference proteome</keyword>
<dbReference type="KEGG" id="clup:CLUP02_15425"/>
<reference evidence="1" key="1">
    <citation type="journal article" date="2021" name="Mol. Plant Microbe Interact.">
        <title>Complete Genome Sequence of the Plant-Pathogenic Fungus Colletotrichum lupini.</title>
        <authorList>
            <person name="Baroncelli R."/>
            <person name="Pensec F."/>
            <person name="Da Lio D."/>
            <person name="Boufleur T."/>
            <person name="Vicente I."/>
            <person name="Sarrocco S."/>
            <person name="Picot A."/>
            <person name="Baraldi E."/>
            <person name="Sukno S."/>
            <person name="Thon M."/>
            <person name="Le Floch G."/>
        </authorList>
    </citation>
    <scope>NUCLEOTIDE SEQUENCE</scope>
    <source>
        <strain evidence="1">IMI 504893</strain>
    </source>
</reference>
<accession>A0A9Q8T5X6</accession>